<dbReference type="Proteomes" id="UP000655550">
    <property type="component" value="Unassembled WGS sequence"/>
</dbReference>
<organism evidence="1 2">
    <name type="scientific">Pseudomonas fluvialis</name>
    <dbReference type="NCBI Taxonomy" id="1793966"/>
    <lineage>
        <taxon>Bacteria</taxon>
        <taxon>Pseudomonadati</taxon>
        <taxon>Pseudomonadota</taxon>
        <taxon>Gammaproteobacteria</taxon>
        <taxon>Pseudomonadales</taxon>
        <taxon>Pseudomonadaceae</taxon>
        <taxon>Pseudomonas</taxon>
    </lineage>
</organism>
<comment type="caution">
    <text evidence="1">The sequence shown here is derived from an EMBL/GenBank/DDBJ whole genome shotgun (WGS) entry which is preliminary data.</text>
</comment>
<reference evidence="2" key="1">
    <citation type="journal article" date="2019" name="Int. J. Syst. Evol. Microbiol.">
        <title>The Global Catalogue of Microorganisms (GCM) 10K type strain sequencing project: providing services to taxonomists for standard genome sequencing and annotation.</title>
        <authorList>
            <consortium name="The Broad Institute Genomics Platform"/>
            <consortium name="The Broad Institute Genome Sequencing Center for Infectious Disease"/>
            <person name="Wu L."/>
            <person name="Ma J."/>
        </authorList>
    </citation>
    <scope>NUCLEOTIDE SEQUENCE [LARGE SCALE GENOMIC DNA]</scope>
    <source>
        <strain evidence="2">CCM 8778</strain>
    </source>
</reference>
<keyword evidence="2" id="KW-1185">Reference proteome</keyword>
<dbReference type="EMBL" id="BMDE01000002">
    <property type="protein sequence ID" value="GGH89836.1"/>
    <property type="molecule type" value="Genomic_DNA"/>
</dbReference>
<proteinExistence type="predicted"/>
<name>A0ABQ2ADD1_9PSED</name>
<accession>A0ABQ2ADD1</accession>
<sequence>MFEGVRQAGEAGAFIAGADPIPQLADYHRGTVILAHDDLEAILQLELMGGLGTAGQAQAADQAEQAAGKGAVDKVGHGKAFLFGKRTLRLATLRTSLAKSA</sequence>
<evidence type="ECO:0000313" key="1">
    <source>
        <dbReference type="EMBL" id="GGH89836.1"/>
    </source>
</evidence>
<gene>
    <name evidence="1" type="ORF">GCM10007363_05900</name>
</gene>
<evidence type="ECO:0000313" key="2">
    <source>
        <dbReference type="Proteomes" id="UP000655550"/>
    </source>
</evidence>
<protein>
    <submittedName>
        <fullName evidence="1">Uncharacterized protein</fullName>
    </submittedName>
</protein>